<dbReference type="Proteomes" id="UP001295444">
    <property type="component" value="Chromosome 05"/>
</dbReference>
<feature type="compositionally biased region" description="Polar residues" evidence="1">
    <location>
        <begin position="83"/>
        <end position="95"/>
    </location>
</feature>
<name>A0AAD1WB59_PELCU</name>
<protein>
    <submittedName>
        <fullName evidence="2">Uncharacterized protein</fullName>
    </submittedName>
</protein>
<accession>A0AAD1WB59</accession>
<sequence length="136" mass="14807">LAAELNGCKLTQLRACRAEIDKNGGGKQQCGIIKKNQNAHLNQGKTPPGKPGSVTRLFREYTDCMAGAEESNMAPTAAHPDSELQSPTTSDISSNANDLDLKEILRKLPSRTDLAQMLGKLETTFQHKMEGLRTEI</sequence>
<reference evidence="2" key="1">
    <citation type="submission" date="2022-03" db="EMBL/GenBank/DDBJ databases">
        <authorList>
            <person name="Alioto T."/>
            <person name="Alioto T."/>
            <person name="Gomez Garrido J."/>
        </authorList>
    </citation>
    <scope>NUCLEOTIDE SEQUENCE</scope>
</reference>
<gene>
    <name evidence="2" type="ORF">PECUL_23A037126</name>
</gene>
<evidence type="ECO:0000256" key="1">
    <source>
        <dbReference type="SAM" id="MobiDB-lite"/>
    </source>
</evidence>
<evidence type="ECO:0000313" key="2">
    <source>
        <dbReference type="EMBL" id="CAH2296077.1"/>
    </source>
</evidence>
<keyword evidence="3" id="KW-1185">Reference proteome</keyword>
<feature type="non-terminal residue" evidence="2">
    <location>
        <position position="1"/>
    </location>
</feature>
<dbReference type="EMBL" id="OW240916">
    <property type="protein sequence ID" value="CAH2296077.1"/>
    <property type="molecule type" value="Genomic_DNA"/>
</dbReference>
<dbReference type="AlphaFoldDB" id="A0AAD1WB59"/>
<proteinExistence type="predicted"/>
<organism evidence="2 3">
    <name type="scientific">Pelobates cultripes</name>
    <name type="common">Western spadefoot toad</name>
    <dbReference type="NCBI Taxonomy" id="61616"/>
    <lineage>
        <taxon>Eukaryota</taxon>
        <taxon>Metazoa</taxon>
        <taxon>Chordata</taxon>
        <taxon>Craniata</taxon>
        <taxon>Vertebrata</taxon>
        <taxon>Euteleostomi</taxon>
        <taxon>Amphibia</taxon>
        <taxon>Batrachia</taxon>
        <taxon>Anura</taxon>
        <taxon>Pelobatoidea</taxon>
        <taxon>Pelobatidae</taxon>
        <taxon>Pelobates</taxon>
    </lineage>
</organism>
<feature type="region of interest" description="Disordered" evidence="1">
    <location>
        <begin position="68"/>
        <end position="95"/>
    </location>
</feature>
<feature type="non-terminal residue" evidence="2">
    <location>
        <position position="136"/>
    </location>
</feature>
<evidence type="ECO:0000313" key="3">
    <source>
        <dbReference type="Proteomes" id="UP001295444"/>
    </source>
</evidence>